<dbReference type="HOGENOM" id="CLU_860687_0_0_1"/>
<reference evidence="8" key="1">
    <citation type="journal article" date="2014" name="Proc. Natl. Acad. Sci. U.S.A.">
        <title>Extensive sampling of basidiomycete genomes demonstrates inadequacy of the white-rot/brown-rot paradigm for wood decay fungi.</title>
        <authorList>
            <person name="Riley R."/>
            <person name="Salamov A.A."/>
            <person name="Brown D.W."/>
            <person name="Nagy L.G."/>
            <person name="Floudas D."/>
            <person name="Held B.W."/>
            <person name="Levasseur A."/>
            <person name="Lombard V."/>
            <person name="Morin E."/>
            <person name="Otillar R."/>
            <person name="Lindquist E.A."/>
            <person name="Sun H."/>
            <person name="LaButti K.M."/>
            <person name="Schmutz J."/>
            <person name="Jabbour D."/>
            <person name="Luo H."/>
            <person name="Baker S.E."/>
            <person name="Pisabarro A.G."/>
            <person name="Walton J.D."/>
            <person name="Blanchette R.A."/>
            <person name="Henrissat B."/>
            <person name="Martin F."/>
            <person name="Cullen D."/>
            <person name="Hibbett D.S."/>
            <person name="Grigoriev I.V."/>
        </authorList>
    </citation>
    <scope>NUCLEOTIDE SEQUENCE [LARGE SCALE GENOMIC DNA]</scope>
    <source>
        <strain evidence="8">CBS 339.88</strain>
    </source>
</reference>
<name>A0A067SA23_GALM3</name>
<dbReference type="STRING" id="685588.A0A067SA23"/>
<dbReference type="Pfam" id="PF01885">
    <property type="entry name" value="PTS_2-RNA"/>
    <property type="match status" value="1"/>
</dbReference>
<comment type="catalytic activity">
    <reaction evidence="6">
        <text>2'-phospho-[ligated tRNA] + NAD(+) = mature tRNA + ADP-alpha-D-ribose 1'',2''-cyclic phosphate + nicotinamide</text>
        <dbReference type="Rhea" id="RHEA:23324"/>
        <dbReference type="Rhea" id="RHEA-COMP:11106"/>
        <dbReference type="Rhea" id="RHEA-COMP:11107"/>
        <dbReference type="ChEBI" id="CHEBI:17154"/>
        <dbReference type="ChEBI" id="CHEBI:57540"/>
        <dbReference type="ChEBI" id="CHEBI:76596"/>
        <dbReference type="ChEBI" id="CHEBI:82883"/>
        <dbReference type="ChEBI" id="CHEBI:85027"/>
        <dbReference type="EC" id="2.7.1.160"/>
    </reaction>
</comment>
<proteinExistence type="inferred from homology"/>
<dbReference type="Proteomes" id="UP000027222">
    <property type="component" value="Unassembled WGS sequence"/>
</dbReference>
<evidence type="ECO:0000313" key="8">
    <source>
        <dbReference type="Proteomes" id="UP000027222"/>
    </source>
</evidence>
<dbReference type="PANTHER" id="PTHR12684">
    <property type="entry name" value="PUTATIVE PHOSPHOTRANSFERASE"/>
    <property type="match status" value="1"/>
</dbReference>
<evidence type="ECO:0000256" key="5">
    <source>
        <dbReference type="ARBA" id="ARBA00023027"/>
    </source>
</evidence>
<evidence type="ECO:0000256" key="6">
    <source>
        <dbReference type="ARBA" id="ARBA00047949"/>
    </source>
</evidence>
<dbReference type="InterPro" id="IPR042081">
    <property type="entry name" value="RNA_2'-PTrans_C"/>
</dbReference>
<comment type="similarity">
    <text evidence="2">Belongs to the KptA/TPT1 family.</text>
</comment>
<dbReference type="Gene3D" id="1.10.10.970">
    <property type="entry name" value="RNA 2'-phosphotransferase, Tpt1/KptA family, N-terminal domain"/>
    <property type="match status" value="1"/>
</dbReference>
<accession>A0A067SA23</accession>
<dbReference type="InterPro" id="IPR002745">
    <property type="entry name" value="Ptrans_KptA/Tpt1"/>
</dbReference>
<dbReference type="SUPFAM" id="SSF56399">
    <property type="entry name" value="ADP-ribosylation"/>
    <property type="match status" value="1"/>
</dbReference>
<dbReference type="EC" id="2.7.1.160" evidence="3"/>
<evidence type="ECO:0000256" key="4">
    <source>
        <dbReference type="ARBA" id="ARBA00022679"/>
    </source>
</evidence>
<dbReference type="Gene3D" id="3.20.170.30">
    <property type="match status" value="1"/>
</dbReference>
<keyword evidence="4" id="KW-0808">Transferase</keyword>
<evidence type="ECO:0000256" key="2">
    <source>
        <dbReference type="ARBA" id="ARBA00009836"/>
    </source>
</evidence>
<evidence type="ECO:0000256" key="3">
    <source>
        <dbReference type="ARBA" id="ARBA00012007"/>
    </source>
</evidence>
<protein>
    <recommendedName>
        <fullName evidence="3">2'-phosphotransferase</fullName>
        <ecNumber evidence="3">2.7.1.160</ecNumber>
    </recommendedName>
</protein>
<keyword evidence="8" id="KW-1185">Reference proteome</keyword>
<keyword evidence="5" id="KW-0520">NAD</keyword>
<comment type="function">
    <text evidence="1">Catalyzes the last step of tRNA splicing, the transfer of the splice junction 2'-phosphate from ligated tRNA to NAD to produce ADP-ribose 1''-2'' cyclic phosphate.</text>
</comment>
<sequence length="328" mass="37988">MSFLGQCTFRRLLSTTRRWPTSPSTPPVPAKPQPCYTWPIGPKPALRRRDRDAQTQLFDTLLFLLRSGAARDYGLGTRHDGYLSVRNLLNYPLFRSMDMLQLQEIVEKDPKYRFQLLFDPSRGDEAWWLRARLWDEKHMSLRPCKLTTETRIAVYQTNTEEWTNHIARSGISRHDGKYIHLVRHIPTNTYIDKFTNESQVFIFLNINKCIRSGLRFYHPIQTASHITESTPLVTEGNHLGLIPPHLFLRAQKVEATKSLLWGEAEAVPQRAWPEEPDDIDEHGRRKTMLPILKKNLHGFVDWYGGEGGNGSVHPETVKEAMEVAFIDM</sequence>
<dbReference type="GO" id="GO:0006388">
    <property type="term" value="P:tRNA splicing, via endonucleolytic cleavage and ligation"/>
    <property type="evidence" value="ECO:0007669"/>
    <property type="project" value="TreeGrafter"/>
</dbReference>
<dbReference type="AlphaFoldDB" id="A0A067SA23"/>
<evidence type="ECO:0000313" key="7">
    <source>
        <dbReference type="EMBL" id="KDR67701.1"/>
    </source>
</evidence>
<dbReference type="OrthoDB" id="419694at2759"/>
<evidence type="ECO:0000256" key="1">
    <source>
        <dbReference type="ARBA" id="ARBA00003343"/>
    </source>
</evidence>
<dbReference type="InterPro" id="IPR042080">
    <property type="entry name" value="RNA_2'-PTrans_N"/>
</dbReference>
<dbReference type="GO" id="GO:0000215">
    <property type="term" value="F:tRNA 2'-phosphotransferase activity"/>
    <property type="evidence" value="ECO:0007669"/>
    <property type="project" value="UniProtKB-EC"/>
</dbReference>
<dbReference type="EMBL" id="KL142413">
    <property type="protein sequence ID" value="KDR67701.1"/>
    <property type="molecule type" value="Genomic_DNA"/>
</dbReference>
<dbReference type="PANTHER" id="PTHR12684:SF2">
    <property type="entry name" value="TRNA 2'-PHOSPHOTRANSFERASE 1"/>
    <property type="match status" value="1"/>
</dbReference>
<gene>
    <name evidence="7" type="ORF">GALMADRAFT_257980</name>
</gene>
<organism evidence="7 8">
    <name type="scientific">Galerina marginata (strain CBS 339.88)</name>
    <dbReference type="NCBI Taxonomy" id="685588"/>
    <lineage>
        <taxon>Eukaryota</taxon>
        <taxon>Fungi</taxon>
        <taxon>Dikarya</taxon>
        <taxon>Basidiomycota</taxon>
        <taxon>Agaricomycotina</taxon>
        <taxon>Agaricomycetes</taxon>
        <taxon>Agaricomycetidae</taxon>
        <taxon>Agaricales</taxon>
        <taxon>Agaricineae</taxon>
        <taxon>Strophariaceae</taxon>
        <taxon>Galerina</taxon>
    </lineage>
</organism>